<dbReference type="InterPro" id="IPR036779">
    <property type="entry name" value="LysM_dom_sf"/>
</dbReference>
<dbReference type="SUPFAM" id="SSF54556">
    <property type="entry name" value="Chitinase insertion domain"/>
    <property type="match status" value="1"/>
</dbReference>
<dbReference type="InterPro" id="IPR017853">
    <property type="entry name" value="GH"/>
</dbReference>
<dbReference type="InterPro" id="IPR018392">
    <property type="entry name" value="LysM"/>
</dbReference>
<evidence type="ECO:0000256" key="6">
    <source>
        <dbReference type="ARBA" id="ARBA00022669"/>
    </source>
</evidence>
<proteinExistence type="inferred from homology"/>
<dbReference type="PANTHER" id="PTHR47700">
    <property type="entry name" value="V CHITINASE, PUTATIVE (AFU_ORTHOLOGUE AFUA_6G13720)-RELATED"/>
    <property type="match status" value="1"/>
</dbReference>
<keyword evidence="14" id="KW-0812">Transmembrane</keyword>
<dbReference type="CDD" id="cd00035">
    <property type="entry name" value="ChtBD1"/>
    <property type="match status" value="1"/>
</dbReference>
<organism evidence="18 19">
    <name type="scientific">Cercophora newfieldiana</name>
    <dbReference type="NCBI Taxonomy" id="92897"/>
    <lineage>
        <taxon>Eukaryota</taxon>
        <taxon>Fungi</taxon>
        <taxon>Dikarya</taxon>
        <taxon>Ascomycota</taxon>
        <taxon>Pezizomycotina</taxon>
        <taxon>Sordariomycetes</taxon>
        <taxon>Sordariomycetidae</taxon>
        <taxon>Sordariales</taxon>
        <taxon>Lasiosphaeriaceae</taxon>
        <taxon>Cercophora</taxon>
    </lineage>
</organism>
<protein>
    <recommendedName>
        <fullName evidence="4">chitinase</fullName>
        <ecNumber evidence="4">3.2.1.14</ecNumber>
    </recommendedName>
</protein>
<dbReference type="Gene3D" id="3.10.350.10">
    <property type="entry name" value="LysM domain"/>
    <property type="match status" value="2"/>
</dbReference>
<evidence type="ECO:0000256" key="7">
    <source>
        <dbReference type="ARBA" id="ARBA00022801"/>
    </source>
</evidence>
<dbReference type="Pfam" id="PF00704">
    <property type="entry name" value="Glyco_hydro_18"/>
    <property type="match status" value="1"/>
</dbReference>
<evidence type="ECO:0000256" key="3">
    <source>
        <dbReference type="ARBA" id="ARBA00008682"/>
    </source>
</evidence>
<evidence type="ECO:0000313" key="19">
    <source>
        <dbReference type="Proteomes" id="UP001174936"/>
    </source>
</evidence>
<comment type="caution">
    <text evidence="18">The sequence shown here is derived from an EMBL/GenBank/DDBJ whole genome shotgun (WGS) entry which is preliminary data.</text>
</comment>
<feature type="signal peptide" evidence="15">
    <location>
        <begin position="1"/>
        <end position="21"/>
    </location>
</feature>
<gene>
    <name evidence="18" type="ORF">B0T16DRAFT_453662</name>
</gene>
<dbReference type="Pfam" id="PF01476">
    <property type="entry name" value="LysM"/>
    <property type="match status" value="1"/>
</dbReference>
<keyword evidence="14" id="KW-1133">Transmembrane helix</keyword>
<evidence type="ECO:0000256" key="15">
    <source>
        <dbReference type="SAM" id="SignalP"/>
    </source>
</evidence>
<dbReference type="CDD" id="cd02878">
    <property type="entry name" value="GH18_zymocin_alpha"/>
    <property type="match status" value="1"/>
</dbReference>
<reference evidence="18" key="1">
    <citation type="submission" date="2023-06" db="EMBL/GenBank/DDBJ databases">
        <title>Genome-scale phylogeny and comparative genomics of the fungal order Sordariales.</title>
        <authorList>
            <consortium name="Lawrence Berkeley National Laboratory"/>
            <person name="Hensen N."/>
            <person name="Bonometti L."/>
            <person name="Westerberg I."/>
            <person name="Brannstrom I.O."/>
            <person name="Guillou S."/>
            <person name="Cros-Aarteil S."/>
            <person name="Calhoun S."/>
            <person name="Haridas S."/>
            <person name="Kuo A."/>
            <person name="Mondo S."/>
            <person name="Pangilinan J."/>
            <person name="Riley R."/>
            <person name="Labutti K."/>
            <person name="Andreopoulos B."/>
            <person name="Lipzen A."/>
            <person name="Chen C."/>
            <person name="Yanf M."/>
            <person name="Daum C."/>
            <person name="Ng V."/>
            <person name="Clum A."/>
            <person name="Steindorff A."/>
            <person name="Ohm R."/>
            <person name="Martin F."/>
            <person name="Silar P."/>
            <person name="Natvig D."/>
            <person name="Lalanne C."/>
            <person name="Gautier V."/>
            <person name="Ament-Velasquez S.L."/>
            <person name="Kruys A."/>
            <person name="Hutchinson M.I."/>
            <person name="Powell A.J."/>
            <person name="Barry K."/>
            <person name="Miller A.N."/>
            <person name="Grigoriev I.V."/>
            <person name="Debuchy R."/>
            <person name="Gladieux P."/>
            <person name="Thoren M.H."/>
            <person name="Johannesson H."/>
        </authorList>
    </citation>
    <scope>NUCLEOTIDE SEQUENCE</scope>
    <source>
        <strain evidence="18">SMH2532-1</strain>
    </source>
</reference>
<dbReference type="SUPFAM" id="SSF54106">
    <property type="entry name" value="LysM domain"/>
    <property type="match status" value="1"/>
</dbReference>
<dbReference type="EMBL" id="JAULSV010000002">
    <property type="protein sequence ID" value="KAK0651160.1"/>
    <property type="molecule type" value="Genomic_DNA"/>
</dbReference>
<evidence type="ECO:0000256" key="8">
    <source>
        <dbReference type="ARBA" id="ARBA00023024"/>
    </source>
</evidence>
<dbReference type="GO" id="GO:0006032">
    <property type="term" value="P:chitin catabolic process"/>
    <property type="evidence" value="ECO:0007669"/>
    <property type="project" value="UniProtKB-KW"/>
</dbReference>
<comment type="subcellular location">
    <subcellularLocation>
        <location evidence="2">Secreted</location>
    </subcellularLocation>
</comment>
<feature type="domain" description="GH18" evidence="17">
    <location>
        <begin position="548"/>
        <end position="936"/>
    </location>
</feature>
<feature type="domain" description="LysM" evidence="16">
    <location>
        <begin position="342"/>
        <end position="387"/>
    </location>
</feature>
<keyword evidence="10" id="KW-0119">Carbohydrate metabolism</keyword>
<keyword evidence="6" id="KW-0147">Chitin-binding</keyword>
<dbReference type="Gene3D" id="3.10.50.10">
    <property type="match status" value="1"/>
</dbReference>
<evidence type="ECO:0000256" key="11">
    <source>
        <dbReference type="ARBA" id="ARBA00023295"/>
    </source>
</evidence>
<evidence type="ECO:0000256" key="10">
    <source>
        <dbReference type="ARBA" id="ARBA00023277"/>
    </source>
</evidence>
<dbReference type="GO" id="GO:0008061">
    <property type="term" value="F:chitin binding"/>
    <property type="evidence" value="ECO:0007669"/>
    <property type="project" value="UniProtKB-KW"/>
</dbReference>
<dbReference type="PROSITE" id="PS01095">
    <property type="entry name" value="GH18_1"/>
    <property type="match status" value="1"/>
</dbReference>
<dbReference type="Proteomes" id="UP001174936">
    <property type="component" value="Unassembled WGS sequence"/>
</dbReference>
<keyword evidence="11 13" id="KW-0326">Glycosidase</keyword>
<feature type="transmembrane region" description="Helical" evidence="14">
    <location>
        <begin position="1220"/>
        <end position="1244"/>
    </location>
</feature>
<evidence type="ECO:0000256" key="14">
    <source>
        <dbReference type="SAM" id="Phobius"/>
    </source>
</evidence>
<dbReference type="InterPro" id="IPR001223">
    <property type="entry name" value="Glyco_hydro18_cat"/>
</dbReference>
<dbReference type="SMART" id="SM00257">
    <property type="entry name" value="LysM"/>
    <property type="match status" value="2"/>
</dbReference>
<evidence type="ECO:0000256" key="9">
    <source>
        <dbReference type="ARBA" id="ARBA00023026"/>
    </source>
</evidence>
<keyword evidence="9" id="KW-0843">Virulence</keyword>
<dbReference type="InterPro" id="IPR001579">
    <property type="entry name" value="Glyco_hydro_18_chit_AS"/>
</dbReference>
<evidence type="ECO:0000259" key="17">
    <source>
        <dbReference type="PROSITE" id="PS51910"/>
    </source>
</evidence>
<dbReference type="CDD" id="cd00118">
    <property type="entry name" value="LysM"/>
    <property type="match status" value="1"/>
</dbReference>
<evidence type="ECO:0000256" key="4">
    <source>
        <dbReference type="ARBA" id="ARBA00012729"/>
    </source>
</evidence>
<dbReference type="InterPro" id="IPR029070">
    <property type="entry name" value="Chitinase_insertion_sf"/>
</dbReference>
<comment type="similarity">
    <text evidence="3">Belongs to the glycosyl hydrolase 18 family. Chitinase class V subfamily.</text>
</comment>
<evidence type="ECO:0000256" key="1">
    <source>
        <dbReference type="ARBA" id="ARBA00000822"/>
    </source>
</evidence>
<dbReference type="EC" id="3.2.1.14" evidence="4"/>
<evidence type="ECO:0000256" key="2">
    <source>
        <dbReference type="ARBA" id="ARBA00004613"/>
    </source>
</evidence>
<dbReference type="Gene3D" id="3.20.20.80">
    <property type="entry name" value="Glycosidases"/>
    <property type="match status" value="1"/>
</dbReference>
<keyword evidence="12" id="KW-0624">Polysaccharide degradation</keyword>
<sequence>MTRAVVFAALAGSLLLQPAVALIRGRTPEDSVVLHNPQLQLCPLSCDFAGADPETWTTYHNYEGMANCHDTILFTLNVHAKSDTRIKACSTTRGGPHMHAGAYYGLLQNNITDSPSPEIIAHVVLESSSSEAEVKVDAVGDATGSGSCGLTPREISVEVESKWSAGETGTTTPEKLSQTLSQLESYIRNKAGCGSSLMLARTGNSVVGAFVGGDLAKEGAADLVSAAAKSMGTFRQYATQACRASGTTEPAFDTRFGLFADLSGNASSVQAFMSTYLHELDGKCVDFVGLESKAAPATTKLIMLGSSFTGNSTGKATSSNGTLSATHASNKRGLLHPRAYCRDIQLVSQDTCGKLAERCQISGNDFMKYNPKTNLCSTLMPKQYVCCSSGDLQDHRPQPNPDGTCQTYTVQPDDGCWKIADSFGIDVARLEEVNKATFGFAGCAHLQKQQVICISSGDPPMPAQDTAAVCGPWVLGTKRPSNYSDVANLNPCPLKACCDVWAQCGTTAEFCTKSEIDGRVGTAKPGTNGCISNCGMGITGNWEKPSSFARVGYFEGFNKDRKCLHMDITQFDTKTFTHIHFAFATISNDYQVLLPGKTKEQFDKMVKMDAKGTKKVLSFGGWSFSTDYDTAPIFARSVSSTNRLKFAENVVKFLEDNKLDGLDFDWEYPGATDIPGSVPGNDDDGKNYLEFLKQVKRRLPTGKTLSIALPASYWYLKNFPVADMAKVCDYFIYMTYDLHGQWDYSSKWANPGCPPSPCPGCPEGNCPGCPMGNCLRSHVNMTETRDSLAMVTKAGVSAKQIFVGVASYGRSFKMEDPRCRGPTCKFTGSFNVSHAEPGVCTGQGGYISEAEIRRIILQDELEEAGMVKTYFDGDSQSDLITWGDGNWAAWMDGPAKINRIEWVERLNFGGTTDWAVDLQHFNDPIPGDTSQGELIVGTPGGCTLEFDDLAHVSQYASAGLIPSWCRATYVIGALGKLLGSTINAYNDVKNNYDGKFGRYAEYVKDLVEPTLERWMDNWETDTANKKGLGNKYFDCKMKYDEWDKNWAYQGPCPVPKKLMEDALGVDPEHGYVNWIIEYTLRDKKGYEDALMEDLGMDSSWVKWGQRDDYPECYSEDLSLCAITRHHWLRGDYPRRADNVNVPDPKAVWDKAIPEMDKLRGKLATGMLSVGMGLYDPKFNEDDAAIALAVPIQMLAQAAHHMSEVKDISNQIEEREKKERILLIVSIVLMVIPFVGEIGAVLAGLGAVARFAFVAGEIANAAFSIYEIVDDPSSAPYAIMGMLLGAAGRGKRAEEAFEESAKARRLMKTAHVAGMGKRFREIDDQVQLAIKSCGRM</sequence>
<comment type="catalytic activity">
    <reaction evidence="1">
        <text>Random endo-hydrolysis of N-acetyl-beta-D-glucosaminide (1-&gt;4)-beta-linkages in chitin and chitodextrins.</text>
        <dbReference type="EC" id="3.2.1.14"/>
    </reaction>
</comment>
<keyword evidence="19" id="KW-1185">Reference proteome</keyword>
<keyword evidence="5" id="KW-0964">Secreted</keyword>
<evidence type="ECO:0000313" key="18">
    <source>
        <dbReference type="EMBL" id="KAK0651160.1"/>
    </source>
</evidence>
<evidence type="ECO:0000256" key="5">
    <source>
        <dbReference type="ARBA" id="ARBA00022525"/>
    </source>
</evidence>
<dbReference type="InterPro" id="IPR053214">
    <property type="entry name" value="LysM12-like"/>
</dbReference>
<evidence type="ECO:0000256" key="12">
    <source>
        <dbReference type="ARBA" id="ARBA00023326"/>
    </source>
</evidence>
<dbReference type="PROSITE" id="PS51782">
    <property type="entry name" value="LYSM"/>
    <property type="match status" value="2"/>
</dbReference>
<keyword evidence="7 13" id="KW-0378">Hydrolase</keyword>
<dbReference type="SMART" id="SM00636">
    <property type="entry name" value="Glyco_18"/>
    <property type="match status" value="1"/>
</dbReference>
<dbReference type="SUPFAM" id="SSF51445">
    <property type="entry name" value="(Trans)glycosidases"/>
    <property type="match status" value="1"/>
</dbReference>
<evidence type="ECO:0000256" key="13">
    <source>
        <dbReference type="RuleBase" id="RU000489"/>
    </source>
</evidence>
<keyword evidence="14" id="KW-0472">Membrane</keyword>
<dbReference type="PROSITE" id="PS51910">
    <property type="entry name" value="GH18_2"/>
    <property type="match status" value="1"/>
</dbReference>
<feature type="domain" description="LysM" evidence="16">
    <location>
        <begin position="406"/>
        <end position="454"/>
    </location>
</feature>
<dbReference type="InterPro" id="IPR011583">
    <property type="entry name" value="Chitinase_II/V-like_cat"/>
</dbReference>
<name>A0AA39YFY7_9PEZI</name>
<keyword evidence="8" id="KW-0146">Chitin degradation</keyword>
<keyword evidence="15" id="KW-0732">Signal</keyword>
<evidence type="ECO:0000259" key="16">
    <source>
        <dbReference type="PROSITE" id="PS51782"/>
    </source>
</evidence>
<dbReference type="GO" id="GO:0000272">
    <property type="term" value="P:polysaccharide catabolic process"/>
    <property type="evidence" value="ECO:0007669"/>
    <property type="project" value="UniProtKB-KW"/>
</dbReference>
<accession>A0AA39YFY7</accession>
<dbReference type="GO" id="GO:0008843">
    <property type="term" value="F:endochitinase activity"/>
    <property type="evidence" value="ECO:0007669"/>
    <property type="project" value="UniProtKB-EC"/>
</dbReference>
<dbReference type="GO" id="GO:0005576">
    <property type="term" value="C:extracellular region"/>
    <property type="evidence" value="ECO:0007669"/>
    <property type="project" value="UniProtKB-SubCell"/>
</dbReference>
<feature type="chain" id="PRO_5041448160" description="chitinase" evidence="15">
    <location>
        <begin position="22"/>
        <end position="1335"/>
    </location>
</feature>
<dbReference type="PANTHER" id="PTHR47700:SF2">
    <property type="entry name" value="CHITINASE"/>
    <property type="match status" value="1"/>
</dbReference>